<dbReference type="RefSeq" id="WP_089916233.1">
    <property type="nucleotide sequence ID" value="NZ_FOBB01000005.1"/>
</dbReference>
<name>A0A1H7ZPB2_9BACT</name>
<accession>A0A1H7ZPB2</accession>
<keyword evidence="1" id="KW-0732">Signal</keyword>
<evidence type="ECO:0000259" key="2">
    <source>
        <dbReference type="Pfam" id="PF00578"/>
    </source>
</evidence>
<keyword evidence="4" id="KW-1185">Reference proteome</keyword>
<organism evidence="3 4">
    <name type="scientific">Chitinophaga rupis</name>
    <dbReference type="NCBI Taxonomy" id="573321"/>
    <lineage>
        <taxon>Bacteria</taxon>
        <taxon>Pseudomonadati</taxon>
        <taxon>Bacteroidota</taxon>
        <taxon>Chitinophagia</taxon>
        <taxon>Chitinophagales</taxon>
        <taxon>Chitinophagaceae</taxon>
        <taxon>Chitinophaga</taxon>
    </lineage>
</organism>
<dbReference type="GO" id="GO:0016209">
    <property type="term" value="F:antioxidant activity"/>
    <property type="evidence" value="ECO:0007669"/>
    <property type="project" value="InterPro"/>
</dbReference>
<dbReference type="InterPro" id="IPR036249">
    <property type="entry name" value="Thioredoxin-like_sf"/>
</dbReference>
<dbReference type="EMBL" id="FOBB01000005">
    <property type="protein sequence ID" value="SEM59398.1"/>
    <property type="molecule type" value="Genomic_DNA"/>
</dbReference>
<feature type="signal peptide" evidence="1">
    <location>
        <begin position="1"/>
        <end position="18"/>
    </location>
</feature>
<dbReference type="AlphaFoldDB" id="A0A1H7ZPB2"/>
<dbReference type="Pfam" id="PF00578">
    <property type="entry name" value="AhpC-TSA"/>
    <property type="match status" value="1"/>
</dbReference>
<protein>
    <submittedName>
        <fullName evidence="3">AhpC/TSA family protein</fullName>
    </submittedName>
</protein>
<feature type="chain" id="PRO_5011663006" evidence="1">
    <location>
        <begin position="19"/>
        <end position="190"/>
    </location>
</feature>
<dbReference type="InterPro" id="IPR000866">
    <property type="entry name" value="AhpC/TSA"/>
</dbReference>
<reference evidence="3 4" key="1">
    <citation type="submission" date="2016-10" db="EMBL/GenBank/DDBJ databases">
        <authorList>
            <person name="de Groot N.N."/>
        </authorList>
    </citation>
    <scope>NUCLEOTIDE SEQUENCE [LARGE SCALE GENOMIC DNA]</scope>
    <source>
        <strain evidence="3 4">DSM 21039</strain>
    </source>
</reference>
<feature type="domain" description="Alkyl hydroperoxide reductase subunit C/ Thiol specific antioxidant" evidence="2">
    <location>
        <begin position="26"/>
        <end position="139"/>
    </location>
</feature>
<dbReference type="OrthoDB" id="669323at2"/>
<proteinExistence type="predicted"/>
<evidence type="ECO:0000256" key="1">
    <source>
        <dbReference type="SAM" id="SignalP"/>
    </source>
</evidence>
<dbReference type="Gene3D" id="3.40.30.10">
    <property type="entry name" value="Glutaredoxin"/>
    <property type="match status" value="1"/>
</dbReference>
<sequence length="190" mass="21167">MKYVLLICGCLFLGALHAQQPATNALKAIKVRTIEGKSFSLSGIHKQLTALVFLSPDCPLSRNYTIVLNELQKNKKDSLAIVGVFPGSAYSDDEIKAFQQKYAVDFVLVRDKKEALVNYTQATVTPEVFLYDSNSVLVYNGAIDDWAVSLGKKKRQADHHYLRDAIDNFLQHRTVNPFKTTAVGCLISNK</sequence>
<dbReference type="PANTHER" id="PTHR43640">
    <property type="entry name" value="OS07G0260300 PROTEIN"/>
    <property type="match status" value="1"/>
</dbReference>
<dbReference type="STRING" id="573321.SAMN04488505_105135"/>
<dbReference type="GO" id="GO:0016491">
    <property type="term" value="F:oxidoreductase activity"/>
    <property type="evidence" value="ECO:0007669"/>
    <property type="project" value="InterPro"/>
</dbReference>
<evidence type="ECO:0000313" key="4">
    <source>
        <dbReference type="Proteomes" id="UP000198984"/>
    </source>
</evidence>
<dbReference type="InterPro" id="IPR047262">
    <property type="entry name" value="PRX-like1"/>
</dbReference>
<dbReference type="Proteomes" id="UP000198984">
    <property type="component" value="Unassembled WGS sequence"/>
</dbReference>
<dbReference type="SUPFAM" id="SSF52833">
    <property type="entry name" value="Thioredoxin-like"/>
    <property type="match status" value="1"/>
</dbReference>
<gene>
    <name evidence="3" type="ORF">SAMN04488505_105135</name>
</gene>
<dbReference type="PANTHER" id="PTHR43640:SF1">
    <property type="entry name" value="THIOREDOXIN-DEPENDENT PEROXIREDOXIN"/>
    <property type="match status" value="1"/>
</dbReference>
<evidence type="ECO:0000313" key="3">
    <source>
        <dbReference type="EMBL" id="SEM59398.1"/>
    </source>
</evidence>